<dbReference type="PIRSF" id="PIRSF006779">
    <property type="entry name" value="UCP006779"/>
    <property type="match status" value="1"/>
</dbReference>
<dbReference type="InterPro" id="IPR002747">
    <property type="entry name" value="SAM_OH_AdoTrfase"/>
</dbReference>
<dbReference type="Pfam" id="PF20257">
    <property type="entry name" value="SAM_HAT_C"/>
    <property type="match status" value="1"/>
</dbReference>
<dbReference type="SUPFAM" id="SSF102522">
    <property type="entry name" value="Bacterial fluorinating enzyme, N-terminal domain"/>
    <property type="match status" value="1"/>
</dbReference>
<evidence type="ECO:0000256" key="2">
    <source>
        <dbReference type="ARBA" id="ARBA00024035"/>
    </source>
</evidence>
<evidence type="ECO:0008006" key="6">
    <source>
        <dbReference type="Google" id="ProtNLM"/>
    </source>
</evidence>
<evidence type="ECO:0000256" key="1">
    <source>
        <dbReference type="ARBA" id="ARBA00022691"/>
    </source>
</evidence>
<keyword evidence="1" id="KW-0949">S-adenosyl-L-methionine</keyword>
<dbReference type="PANTHER" id="PTHR35092:SF1">
    <property type="entry name" value="CHLORINASE MJ1651"/>
    <property type="match status" value="1"/>
</dbReference>
<dbReference type="AlphaFoldDB" id="A0A7C5HPB8"/>
<proteinExistence type="inferred from homology"/>
<name>A0A7C5HPB8_9CHLB</name>
<evidence type="ECO:0000259" key="3">
    <source>
        <dbReference type="Pfam" id="PF01887"/>
    </source>
</evidence>
<feature type="domain" description="S-adenosyl-l-methionine hydroxide adenosyltransferase C-terminal" evidence="4">
    <location>
        <begin position="178"/>
        <end position="260"/>
    </location>
</feature>
<feature type="domain" description="S-adenosyl-l-methionine hydroxide adenosyltransferase N-terminal" evidence="3">
    <location>
        <begin position="6"/>
        <end position="151"/>
    </location>
</feature>
<dbReference type="Gene3D" id="3.40.50.10790">
    <property type="entry name" value="S-adenosyl-l-methionine hydroxide adenosyltransferase, N-terminal"/>
    <property type="match status" value="1"/>
</dbReference>
<protein>
    <recommendedName>
        <fullName evidence="6">SAM-dependent chlorinase/fluorinase</fullName>
    </recommendedName>
</protein>
<dbReference type="EMBL" id="DRSQ01000252">
    <property type="protein sequence ID" value="HHE33280.1"/>
    <property type="molecule type" value="Genomic_DNA"/>
</dbReference>
<dbReference type="Proteomes" id="UP000886058">
    <property type="component" value="Unassembled WGS sequence"/>
</dbReference>
<evidence type="ECO:0000259" key="4">
    <source>
        <dbReference type="Pfam" id="PF20257"/>
    </source>
</evidence>
<evidence type="ECO:0000313" key="5">
    <source>
        <dbReference type="EMBL" id="HHE33280.1"/>
    </source>
</evidence>
<dbReference type="InterPro" id="IPR046470">
    <property type="entry name" value="SAM_HAT_C"/>
</dbReference>
<dbReference type="PANTHER" id="PTHR35092">
    <property type="entry name" value="CHLORINASE MJ1651"/>
    <property type="match status" value="1"/>
</dbReference>
<comment type="similarity">
    <text evidence="2">Belongs to the SAM hydrolase / SAM-dependent halogenase family.</text>
</comment>
<dbReference type="SUPFAM" id="SSF101852">
    <property type="entry name" value="Bacterial fluorinating enzyme, C-terminal domain"/>
    <property type="match status" value="1"/>
</dbReference>
<dbReference type="InterPro" id="IPR023227">
    <property type="entry name" value="SAM_OH_AdoTrfase_C_sf"/>
</dbReference>
<dbReference type="Pfam" id="PF01887">
    <property type="entry name" value="SAM_HAT_N"/>
    <property type="match status" value="1"/>
</dbReference>
<dbReference type="InterPro" id="IPR023228">
    <property type="entry name" value="SAM_OH_AdoTrfase_N_sf"/>
</dbReference>
<gene>
    <name evidence="5" type="ORF">ENL07_11890</name>
</gene>
<accession>A0A7C5HPB8</accession>
<dbReference type="Gene3D" id="2.40.30.90">
    <property type="entry name" value="Bacterial fluorinating enzyme like"/>
    <property type="match status" value="1"/>
</dbReference>
<dbReference type="InterPro" id="IPR046469">
    <property type="entry name" value="SAM_HAT_N"/>
</dbReference>
<reference evidence="5" key="1">
    <citation type="journal article" date="2020" name="mSystems">
        <title>Genome- and Community-Level Interaction Insights into Carbon Utilization and Element Cycling Functions of Hydrothermarchaeota in Hydrothermal Sediment.</title>
        <authorList>
            <person name="Zhou Z."/>
            <person name="Liu Y."/>
            <person name="Xu W."/>
            <person name="Pan J."/>
            <person name="Luo Z.H."/>
            <person name="Li M."/>
        </authorList>
    </citation>
    <scope>NUCLEOTIDE SEQUENCE [LARGE SCALE GENOMIC DNA]</scope>
    <source>
        <strain evidence="5">HyVt-633</strain>
    </source>
</reference>
<organism evidence="5">
    <name type="scientific">Chlorobaculum parvum</name>
    <dbReference type="NCBI Taxonomy" id="274539"/>
    <lineage>
        <taxon>Bacteria</taxon>
        <taxon>Pseudomonadati</taxon>
        <taxon>Chlorobiota</taxon>
        <taxon>Chlorobiia</taxon>
        <taxon>Chlorobiales</taxon>
        <taxon>Chlorobiaceae</taxon>
        <taxon>Chlorobaculum</taxon>
    </lineage>
</organism>
<sequence length="274" mass="29486">MHQPVIALMTDFGLEDAFVGVMKGVIATICRDAKVIDLTHAISAQNVRQAAFHIDRSITYFPEGTIFVSVVDPDVGTNRRAIGVQPGPYAFIAPDNGLLTPVFEHWPDAKCYELTNPNYQLTNPSATFHGRDLFSSAAAHLAAGVPLDAFGPAIDIADCTKIELWQNKPLDDGKGWTGEIIATDHFGNLITSFEALMISDGGNWKVKAGNSEPLPILRTYGEVEQGKPLAYIGSSGMIEIAIRNGNASAELGVGEGDAVELYRGGLHARPERLI</sequence>
<comment type="caution">
    <text evidence="5">The sequence shown here is derived from an EMBL/GenBank/DDBJ whole genome shotgun (WGS) entry which is preliminary data.</text>
</comment>